<dbReference type="GO" id="GO:0071555">
    <property type="term" value="P:cell wall organization"/>
    <property type="evidence" value="ECO:0007669"/>
    <property type="project" value="UniProtKB-KW"/>
</dbReference>
<protein>
    <recommendedName>
        <fullName evidence="11">UDP-N-acetylmuramoyl-L-alanyl-D-glutamate--2,6-diaminopimelate ligase</fullName>
        <ecNumber evidence="11">6.3.2.13</ecNumber>
    </recommendedName>
    <alternativeName>
        <fullName evidence="11">Meso-A2pm-adding enzyme</fullName>
    </alternativeName>
    <alternativeName>
        <fullName evidence="11">Meso-diaminopimelate-adding enzyme</fullName>
    </alternativeName>
    <alternativeName>
        <fullName evidence="11">UDP-MurNAc-L-Ala-D-Glu:meso-diaminopimelate ligase</fullName>
    </alternativeName>
    <alternativeName>
        <fullName evidence="11">UDP-MurNAc-tripeptide synthetase</fullName>
    </alternativeName>
    <alternativeName>
        <fullName evidence="11">UDP-N-acetylmuramyl-tripeptide synthetase</fullName>
    </alternativeName>
</protein>
<keyword evidence="4 11" id="KW-0132">Cell division</keyword>
<evidence type="ECO:0000256" key="4">
    <source>
        <dbReference type="ARBA" id="ARBA00022618"/>
    </source>
</evidence>
<proteinExistence type="inferred from homology"/>
<reference evidence="16 17" key="1">
    <citation type="journal article" date="2018" name="Sci. Adv.">
        <title>Multi-heme cytochromes provide a pathway for survival in energy-limited environments.</title>
        <authorList>
            <person name="Deng X."/>
            <person name="Dohmae N."/>
            <person name="Nealson K.H."/>
            <person name="Hashimoto K."/>
            <person name="Okamoto A."/>
        </authorList>
    </citation>
    <scope>NUCLEOTIDE SEQUENCE [LARGE SCALE GENOMIC DNA]</scope>
    <source>
        <strain evidence="16 17">IS5</strain>
    </source>
</reference>
<comment type="caution">
    <text evidence="11">Lacks conserved residue(s) required for the propagation of feature annotation.</text>
</comment>
<keyword evidence="8 11" id="KW-0573">Peptidoglycan synthesis</keyword>
<dbReference type="Pfam" id="PF02875">
    <property type="entry name" value="Mur_ligase_C"/>
    <property type="match status" value="1"/>
</dbReference>
<evidence type="ECO:0000259" key="14">
    <source>
        <dbReference type="Pfam" id="PF02875"/>
    </source>
</evidence>
<feature type="binding site" evidence="11">
    <location>
        <begin position="106"/>
        <end position="112"/>
    </location>
    <ligand>
        <name>ATP</name>
        <dbReference type="ChEBI" id="CHEBI:30616"/>
    </ligand>
</feature>
<evidence type="ECO:0000313" key="17">
    <source>
        <dbReference type="Proteomes" id="UP000269883"/>
    </source>
</evidence>
<dbReference type="GO" id="GO:0000287">
    <property type="term" value="F:magnesium ion binding"/>
    <property type="evidence" value="ECO:0007669"/>
    <property type="project" value="UniProtKB-UniRule"/>
</dbReference>
<dbReference type="InterPro" id="IPR036615">
    <property type="entry name" value="Mur_ligase_C_dom_sf"/>
</dbReference>
<dbReference type="InterPro" id="IPR018109">
    <property type="entry name" value="Folylpolyglutamate_synth_CS"/>
</dbReference>
<comment type="PTM">
    <text evidence="11">Carboxylation is probably crucial for Mg(2+) binding and, consequently, for the gamma-phosphate positioning of ATP.</text>
</comment>
<evidence type="ECO:0000256" key="5">
    <source>
        <dbReference type="ARBA" id="ARBA00022741"/>
    </source>
</evidence>
<keyword evidence="3 11" id="KW-0436">Ligase</keyword>
<name>A0A2Z6AZ79_9BACT</name>
<dbReference type="AlphaFoldDB" id="A0A2Z6AZ79"/>
<feature type="domain" description="Mur ligase central" evidence="15">
    <location>
        <begin position="104"/>
        <end position="307"/>
    </location>
</feature>
<keyword evidence="17" id="KW-1185">Reference proteome</keyword>
<keyword evidence="5 11" id="KW-0547">Nucleotide-binding</keyword>
<dbReference type="PANTHER" id="PTHR23135">
    <property type="entry name" value="MUR LIGASE FAMILY MEMBER"/>
    <property type="match status" value="1"/>
</dbReference>
<dbReference type="InterPro" id="IPR036565">
    <property type="entry name" value="Mur-like_cat_sf"/>
</dbReference>
<dbReference type="InterPro" id="IPR005761">
    <property type="entry name" value="UDP-N-AcMur-Glu-dNH2Pim_ligase"/>
</dbReference>
<feature type="domain" description="Mur ligase C-terminal" evidence="14">
    <location>
        <begin position="330"/>
        <end position="456"/>
    </location>
</feature>
<feature type="binding site" evidence="11">
    <location>
        <begin position="148"/>
        <end position="149"/>
    </location>
    <ligand>
        <name>UDP-N-acetyl-alpha-D-muramoyl-L-alanyl-D-glutamate</name>
        <dbReference type="ChEBI" id="CHEBI:83900"/>
    </ligand>
</feature>
<evidence type="ECO:0000256" key="1">
    <source>
        <dbReference type="ARBA" id="ARBA00005898"/>
    </source>
</evidence>
<evidence type="ECO:0000256" key="8">
    <source>
        <dbReference type="ARBA" id="ARBA00022984"/>
    </source>
</evidence>
<evidence type="ECO:0000256" key="10">
    <source>
        <dbReference type="ARBA" id="ARBA00023316"/>
    </source>
</evidence>
<comment type="pathway">
    <text evidence="11 12">Cell wall biogenesis; peptidoglycan biosynthesis.</text>
</comment>
<dbReference type="EC" id="6.3.2.13" evidence="11"/>
<feature type="domain" description="Mur ligase N-terminal catalytic" evidence="13">
    <location>
        <begin position="20"/>
        <end position="91"/>
    </location>
</feature>
<feature type="binding site" evidence="11">
    <location>
        <position position="454"/>
    </location>
    <ligand>
        <name>meso-2,6-diaminopimelate</name>
        <dbReference type="ChEBI" id="CHEBI:57791"/>
    </ligand>
</feature>
<evidence type="ECO:0000256" key="11">
    <source>
        <dbReference type="HAMAP-Rule" id="MF_00208"/>
    </source>
</evidence>
<evidence type="ECO:0000259" key="15">
    <source>
        <dbReference type="Pfam" id="PF08245"/>
    </source>
</evidence>
<feature type="binding site" evidence="11">
    <location>
        <position position="183"/>
    </location>
    <ligand>
        <name>UDP-N-acetyl-alpha-D-muramoyl-L-alanyl-D-glutamate</name>
        <dbReference type="ChEBI" id="CHEBI:83900"/>
    </ligand>
</feature>
<feature type="modified residue" description="N6-carboxylysine" evidence="11">
    <location>
        <position position="215"/>
    </location>
</feature>
<dbReference type="Gene3D" id="3.40.1190.10">
    <property type="entry name" value="Mur-like, catalytic domain"/>
    <property type="match status" value="1"/>
</dbReference>
<dbReference type="GO" id="GO:0009252">
    <property type="term" value="P:peptidoglycan biosynthetic process"/>
    <property type="evidence" value="ECO:0007669"/>
    <property type="project" value="UniProtKB-UniRule"/>
</dbReference>
<keyword evidence="10 11" id="KW-0961">Cell wall biogenesis/degradation</keyword>
<dbReference type="PANTHER" id="PTHR23135:SF4">
    <property type="entry name" value="UDP-N-ACETYLMURAMOYL-L-ALANYL-D-GLUTAMATE--2,6-DIAMINOPIMELATE LIGASE MURE HOMOLOG, CHLOROPLASTIC"/>
    <property type="match status" value="1"/>
</dbReference>
<dbReference type="NCBIfam" id="NF001126">
    <property type="entry name" value="PRK00139.1-4"/>
    <property type="match status" value="1"/>
</dbReference>
<dbReference type="GO" id="GO:0005524">
    <property type="term" value="F:ATP binding"/>
    <property type="evidence" value="ECO:0007669"/>
    <property type="project" value="UniProtKB-UniRule"/>
</dbReference>
<comment type="function">
    <text evidence="11">Catalyzes the addition of meso-diaminopimelic acid to the nucleotide precursor UDP-N-acetylmuramoyl-L-alanyl-D-glutamate (UMAG) in the biosynthesis of bacterial cell-wall peptidoglycan.</text>
</comment>
<feature type="binding site" evidence="11">
    <location>
        <position position="379"/>
    </location>
    <ligand>
        <name>meso-2,6-diaminopimelate</name>
        <dbReference type="ChEBI" id="CHEBI:57791"/>
    </ligand>
</feature>
<keyword evidence="7 11" id="KW-0133">Cell shape</keyword>
<dbReference type="GO" id="GO:0051301">
    <property type="term" value="P:cell division"/>
    <property type="evidence" value="ECO:0007669"/>
    <property type="project" value="UniProtKB-KW"/>
</dbReference>
<feature type="binding site" evidence="11">
    <location>
        <position position="175"/>
    </location>
    <ligand>
        <name>UDP-N-acetyl-alpha-D-muramoyl-L-alanyl-D-glutamate</name>
        <dbReference type="ChEBI" id="CHEBI:83900"/>
    </ligand>
</feature>
<dbReference type="Proteomes" id="UP000269883">
    <property type="component" value="Chromosome"/>
</dbReference>
<evidence type="ECO:0000256" key="2">
    <source>
        <dbReference type="ARBA" id="ARBA00022490"/>
    </source>
</evidence>
<dbReference type="SUPFAM" id="SSF63418">
    <property type="entry name" value="MurE/MurF N-terminal domain"/>
    <property type="match status" value="1"/>
</dbReference>
<evidence type="ECO:0000313" key="16">
    <source>
        <dbReference type="EMBL" id="BBD08549.1"/>
    </source>
</evidence>
<dbReference type="SUPFAM" id="SSF53244">
    <property type="entry name" value="MurD-like peptide ligases, peptide-binding domain"/>
    <property type="match status" value="1"/>
</dbReference>
<dbReference type="InterPro" id="IPR013221">
    <property type="entry name" value="Mur_ligase_cen"/>
</dbReference>
<sequence length="481" mass="52358">MKSEYTWDELLAKVADGLMVRSDSRAVQPGEVFVAIPGASTDATAYVPDAVARGAAYVVARSGQHMPAGTKAKLIVHENPRRALGELAAAYFKTREKGLTVVGITGTNGKTTISYMLEHLLAHAGHKVGVIGTVSYRWPGFTLEAPLTTPDCWQLHELVSNMAGSGVDTVVMEVSSHALDQDRIWGLDYDVAVLTNITQDHLDYHGNMDSYFRAKAKLFEEISKPGKVAILNADDSYGRILLQRYNPAIGYGLRYPNVGEGKGLSGEIRSMNSNGLVLKMKFGDDSWELSSPLIGRHNASNLLAVQGVGLALGLKPKKLKALEKFMGVPGRLERIENNRGLNIFVDYAHTPDALDNVLSGVRELDFKRLLCVFGCGGNRDKAKRPLMAEAVCRHSDVAVLTSDNPRHEVPLEIMNDVRPGLGGCAEVIEDPDRRQAIAKAIAEMGPRDVLIVAGKGHETYQDIGGERFPFNDAEVIRELAC</sequence>
<comment type="catalytic activity">
    <reaction evidence="11">
        <text>UDP-N-acetyl-alpha-D-muramoyl-L-alanyl-D-glutamate + meso-2,6-diaminopimelate + ATP = UDP-N-acetyl-alpha-D-muramoyl-L-alanyl-gamma-D-glutamyl-meso-2,6-diaminopimelate + ADP + phosphate + H(+)</text>
        <dbReference type="Rhea" id="RHEA:23676"/>
        <dbReference type="ChEBI" id="CHEBI:15378"/>
        <dbReference type="ChEBI" id="CHEBI:30616"/>
        <dbReference type="ChEBI" id="CHEBI:43474"/>
        <dbReference type="ChEBI" id="CHEBI:57791"/>
        <dbReference type="ChEBI" id="CHEBI:83900"/>
        <dbReference type="ChEBI" id="CHEBI:83905"/>
        <dbReference type="ChEBI" id="CHEBI:456216"/>
        <dbReference type="EC" id="6.3.2.13"/>
    </reaction>
</comment>
<feature type="short sequence motif" description="Meso-diaminopimelate recognition motif" evidence="11">
    <location>
        <begin position="403"/>
        <end position="406"/>
    </location>
</feature>
<keyword evidence="9 11" id="KW-0131">Cell cycle</keyword>
<dbReference type="SUPFAM" id="SSF53623">
    <property type="entry name" value="MurD-like peptide ligases, catalytic domain"/>
    <property type="match status" value="1"/>
</dbReference>
<dbReference type="GO" id="GO:0004326">
    <property type="term" value="F:tetrahydrofolylpolyglutamate synthase activity"/>
    <property type="evidence" value="ECO:0007669"/>
    <property type="project" value="InterPro"/>
</dbReference>
<dbReference type="RefSeq" id="WP_126378732.1">
    <property type="nucleotide sequence ID" value="NZ_AP017378.1"/>
</dbReference>
<feature type="binding site" evidence="11">
    <location>
        <position position="458"/>
    </location>
    <ligand>
        <name>meso-2,6-diaminopimelate</name>
        <dbReference type="ChEBI" id="CHEBI:57791"/>
    </ligand>
</feature>
<feature type="binding site" evidence="11">
    <location>
        <position position="24"/>
    </location>
    <ligand>
        <name>UDP-N-acetyl-alpha-D-muramoyl-L-alanyl-D-glutamate</name>
        <dbReference type="ChEBI" id="CHEBI:83900"/>
    </ligand>
</feature>
<dbReference type="Gene3D" id="3.40.1390.10">
    <property type="entry name" value="MurE/MurF, N-terminal domain"/>
    <property type="match status" value="1"/>
</dbReference>
<dbReference type="KEGG" id="dfl:DFE_1823"/>
<evidence type="ECO:0000256" key="3">
    <source>
        <dbReference type="ARBA" id="ARBA00022598"/>
    </source>
</evidence>
<evidence type="ECO:0000256" key="12">
    <source>
        <dbReference type="RuleBase" id="RU004135"/>
    </source>
</evidence>
<feature type="binding site" evidence="11">
    <location>
        <begin position="403"/>
        <end position="406"/>
    </location>
    <ligand>
        <name>meso-2,6-diaminopimelate</name>
        <dbReference type="ChEBI" id="CHEBI:57791"/>
    </ligand>
</feature>
<dbReference type="Pfam" id="PF08245">
    <property type="entry name" value="Mur_ligase_M"/>
    <property type="match status" value="1"/>
</dbReference>
<dbReference type="InterPro" id="IPR035911">
    <property type="entry name" value="MurE/MurF_N"/>
</dbReference>
<dbReference type="HAMAP" id="MF_00208">
    <property type="entry name" value="MurE"/>
    <property type="match status" value="1"/>
</dbReference>
<evidence type="ECO:0000256" key="9">
    <source>
        <dbReference type="ARBA" id="ARBA00023306"/>
    </source>
</evidence>
<dbReference type="GO" id="GO:0008765">
    <property type="term" value="F:UDP-N-acetylmuramoylalanyl-D-glutamate-2,6-diaminopimelate ligase activity"/>
    <property type="evidence" value="ECO:0007669"/>
    <property type="project" value="UniProtKB-UniRule"/>
</dbReference>
<dbReference type="OrthoDB" id="9800958at2"/>
<evidence type="ECO:0000256" key="6">
    <source>
        <dbReference type="ARBA" id="ARBA00022840"/>
    </source>
</evidence>
<dbReference type="PROSITE" id="PS01011">
    <property type="entry name" value="FOLYLPOLYGLU_SYNT_1"/>
    <property type="match status" value="1"/>
</dbReference>
<accession>A0A2Z6AZ79</accession>
<dbReference type="NCBIfam" id="TIGR01085">
    <property type="entry name" value="murE"/>
    <property type="match status" value="1"/>
</dbReference>
<dbReference type="UniPathway" id="UPA00219"/>
<organism evidence="16 17">
    <name type="scientific">Desulfovibrio ferrophilus</name>
    <dbReference type="NCBI Taxonomy" id="241368"/>
    <lineage>
        <taxon>Bacteria</taxon>
        <taxon>Pseudomonadati</taxon>
        <taxon>Thermodesulfobacteriota</taxon>
        <taxon>Desulfovibrionia</taxon>
        <taxon>Desulfovibrionales</taxon>
        <taxon>Desulfovibrionaceae</taxon>
        <taxon>Desulfovibrio</taxon>
    </lineage>
</organism>
<dbReference type="InterPro" id="IPR000713">
    <property type="entry name" value="Mur_ligase_N"/>
</dbReference>
<dbReference type="InterPro" id="IPR004101">
    <property type="entry name" value="Mur_ligase_C"/>
</dbReference>
<dbReference type="GO" id="GO:0008360">
    <property type="term" value="P:regulation of cell shape"/>
    <property type="evidence" value="ECO:0007669"/>
    <property type="project" value="UniProtKB-KW"/>
</dbReference>
<keyword evidence="11" id="KW-0460">Magnesium</keyword>
<dbReference type="Gene3D" id="3.90.190.20">
    <property type="entry name" value="Mur ligase, C-terminal domain"/>
    <property type="match status" value="1"/>
</dbReference>
<dbReference type="GO" id="GO:0005737">
    <property type="term" value="C:cytoplasm"/>
    <property type="evidence" value="ECO:0007669"/>
    <property type="project" value="UniProtKB-SubCell"/>
</dbReference>
<keyword evidence="6 11" id="KW-0067">ATP-binding</keyword>
<comment type="subcellular location">
    <subcellularLocation>
        <location evidence="11 12">Cytoplasm</location>
    </subcellularLocation>
</comment>
<evidence type="ECO:0000259" key="13">
    <source>
        <dbReference type="Pfam" id="PF01225"/>
    </source>
</evidence>
<evidence type="ECO:0000256" key="7">
    <source>
        <dbReference type="ARBA" id="ARBA00022960"/>
    </source>
</evidence>
<dbReference type="NCBIfam" id="NF001124">
    <property type="entry name" value="PRK00139.1-2"/>
    <property type="match status" value="1"/>
</dbReference>
<gene>
    <name evidence="11 16" type="primary">murE</name>
    <name evidence="16" type="ORF">DFE_1823</name>
</gene>
<dbReference type="EMBL" id="AP017378">
    <property type="protein sequence ID" value="BBD08549.1"/>
    <property type="molecule type" value="Genomic_DNA"/>
</dbReference>
<feature type="binding site" evidence="11">
    <location>
        <position position="181"/>
    </location>
    <ligand>
        <name>UDP-N-acetyl-alpha-D-muramoyl-L-alanyl-D-glutamate</name>
        <dbReference type="ChEBI" id="CHEBI:83900"/>
    </ligand>
</feature>
<keyword evidence="2 11" id="KW-0963">Cytoplasm</keyword>
<comment type="similarity">
    <text evidence="1 11">Belongs to the MurCDEF family. MurE subfamily.</text>
</comment>
<comment type="cofactor">
    <cofactor evidence="11">
        <name>Mg(2+)</name>
        <dbReference type="ChEBI" id="CHEBI:18420"/>
    </cofactor>
</comment>
<dbReference type="Pfam" id="PF01225">
    <property type="entry name" value="Mur_ligase"/>
    <property type="match status" value="1"/>
</dbReference>